<dbReference type="EMBL" id="KN880450">
    <property type="protein sequence ID" value="KIY71831.1"/>
    <property type="molecule type" value="Genomic_DNA"/>
</dbReference>
<keyword evidence="1" id="KW-0472">Membrane</keyword>
<evidence type="ECO:0000256" key="1">
    <source>
        <dbReference type="SAM" id="Phobius"/>
    </source>
</evidence>
<feature type="transmembrane region" description="Helical" evidence="1">
    <location>
        <begin position="102"/>
        <end position="122"/>
    </location>
</feature>
<proteinExistence type="predicted"/>
<keyword evidence="1" id="KW-0812">Transmembrane</keyword>
<dbReference type="STRING" id="1314674.A0A0D7BQF5"/>
<keyword evidence="3" id="KW-1185">Reference proteome</keyword>
<keyword evidence="1" id="KW-1133">Transmembrane helix</keyword>
<name>A0A0D7BQF5_9AGAR</name>
<feature type="transmembrane region" description="Helical" evidence="1">
    <location>
        <begin position="50"/>
        <end position="72"/>
    </location>
</feature>
<gene>
    <name evidence="2" type="ORF">CYLTODRAFT_486943</name>
</gene>
<dbReference type="Proteomes" id="UP000054007">
    <property type="component" value="Unassembled WGS sequence"/>
</dbReference>
<accession>A0A0D7BQF5</accession>
<protein>
    <submittedName>
        <fullName evidence="2">Uncharacterized protein</fullName>
    </submittedName>
</protein>
<dbReference type="OrthoDB" id="5421757at2759"/>
<organism evidence="2 3">
    <name type="scientific">Cylindrobasidium torrendii FP15055 ss-10</name>
    <dbReference type="NCBI Taxonomy" id="1314674"/>
    <lineage>
        <taxon>Eukaryota</taxon>
        <taxon>Fungi</taxon>
        <taxon>Dikarya</taxon>
        <taxon>Basidiomycota</taxon>
        <taxon>Agaricomycotina</taxon>
        <taxon>Agaricomycetes</taxon>
        <taxon>Agaricomycetidae</taxon>
        <taxon>Agaricales</taxon>
        <taxon>Marasmiineae</taxon>
        <taxon>Physalacriaceae</taxon>
        <taxon>Cylindrobasidium</taxon>
    </lineage>
</organism>
<evidence type="ECO:0000313" key="3">
    <source>
        <dbReference type="Proteomes" id="UP000054007"/>
    </source>
</evidence>
<evidence type="ECO:0000313" key="2">
    <source>
        <dbReference type="EMBL" id="KIY71831.1"/>
    </source>
</evidence>
<sequence>MAATSKSLKDYFKPLDLHDPVYMLFSYHGVHSGTQAFITHLDRAPVKEKILTFMFPFALNLSFVLILLWRGFSSTSHFDVWSLWLQDNTPAKTGTRELSLPWYFATLLFDVAIFVSLPYHISNFIKGELWMRIQCGFKPVEIIFRKPTGILRAQIDSLPEEEFQKAWFGCMMQACDADFLRSNVGYNTRFGFWVLDYAASPDAYRLVQDGAVDIERFDIAVWQKTDEQWTSWEISREAEKYSDPDIQRRTTQIVVDRLRAMGKEELLKKWAEMVRNLQTKEEPTSEEKLKQQKAMEKVFADEGVNFVEFWQMAMDEAVTDGK</sequence>
<reference evidence="2 3" key="1">
    <citation type="journal article" date="2015" name="Fungal Genet. Biol.">
        <title>Evolution of novel wood decay mechanisms in Agaricales revealed by the genome sequences of Fistulina hepatica and Cylindrobasidium torrendii.</title>
        <authorList>
            <person name="Floudas D."/>
            <person name="Held B.W."/>
            <person name="Riley R."/>
            <person name="Nagy L.G."/>
            <person name="Koehler G."/>
            <person name="Ransdell A.S."/>
            <person name="Younus H."/>
            <person name="Chow J."/>
            <person name="Chiniquy J."/>
            <person name="Lipzen A."/>
            <person name="Tritt A."/>
            <person name="Sun H."/>
            <person name="Haridas S."/>
            <person name="LaButti K."/>
            <person name="Ohm R.A."/>
            <person name="Kues U."/>
            <person name="Blanchette R.A."/>
            <person name="Grigoriev I.V."/>
            <person name="Minto R.E."/>
            <person name="Hibbett D.S."/>
        </authorList>
    </citation>
    <scope>NUCLEOTIDE SEQUENCE [LARGE SCALE GENOMIC DNA]</scope>
    <source>
        <strain evidence="2 3">FP15055 ss-10</strain>
    </source>
</reference>
<dbReference type="AlphaFoldDB" id="A0A0D7BQF5"/>